<gene>
    <name evidence="3" type="ORF">RIdsm_02541</name>
</gene>
<feature type="coiled-coil region" evidence="1">
    <location>
        <begin position="542"/>
        <end position="569"/>
    </location>
</feature>
<feature type="region of interest" description="Disordered" evidence="2">
    <location>
        <begin position="429"/>
        <end position="448"/>
    </location>
</feature>
<feature type="compositionally biased region" description="Basic and acidic residues" evidence="2">
    <location>
        <begin position="430"/>
        <end position="444"/>
    </location>
</feature>
<feature type="coiled-coil region" evidence="1">
    <location>
        <begin position="99"/>
        <end position="126"/>
    </location>
</feature>
<name>A0A5P3ABK2_9RHOB</name>
<sequence>MNTAVETSLVLRMEATLAKFEKQMARAKKAGTDTSKGLEAQFANSNKKMAQSAETSAIAIGKEMDRLRAKYDPMFAASKRYEAALEELNRAQKVGALNTRQYEDALERLNADYAQATNRARRLAGASADVGRTTRGMGGGLQNVAFQVGDFATQVGAGTSASVALGQQLPQLLGGFGALGAVMGAAVAIGVPLAANFIDLGDSAEGAADKVDTLEESVDRLESSIKAASSAGRDDLVESFGAVTSAVLALVDAEKQLSLLEAAKNLRETREALAGFTDVGWLDSLRGFSDTAEGTLRKVQHEFGLTEEQAKQLLGAFEQLAAAEGPRNIADAFARVRGELLDAVGGYEKLNMEQIAFLESLKDAERAAREMAKQLDDAETNLLDVAEAAYAAARGFAAALPNVDTLLGRVQDLAKAAWDYAGAMGAAEIHSSEQGRRGARDPREFGGSAFDWQVREGTEFLDNYTPPRSLRSGSGRSKKRDDPFGAEEEIAALDRKIQMIGKETAEIAKLETKYALLDEAKRRGIDLDSRQTETGETVREQIERQADSVGKLTEKYEQAKERAEFFDDAQQQLKDGIIDAIIEGENLAGVLENLAKAFAKAALEAALFGSGPFGGSGGGLLGGFVGGIFNANGNAIQGGRVVPFASGGVVSSPTAFPMAGRKVGVMGESGPEGIMPLTRMANGKLGVQSRGGGSDMNVVINNYDAGNNEMRQTHRQGPNGEELVIDVVNRGVARGDMDKSFGSRYGAKSKKVSR</sequence>
<dbReference type="EMBL" id="CP031598">
    <property type="protein sequence ID" value="QEW26739.1"/>
    <property type="molecule type" value="Genomic_DNA"/>
</dbReference>
<evidence type="ECO:0000256" key="1">
    <source>
        <dbReference type="SAM" id="Coils"/>
    </source>
</evidence>
<dbReference type="RefSeq" id="WP_057816708.1">
    <property type="nucleotide sequence ID" value="NZ_FOMY01000001.1"/>
</dbReference>
<dbReference type="AlphaFoldDB" id="A0A5P3ABK2"/>
<dbReference type="Proteomes" id="UP000325785">
    <property type="component" value="Chromosome"/>
</dbReference>
<accession>A0A5P3ABK2</accession>
<reference evidence="3 4" key="1">
    <citation type="submission" date="2018-08" db="EMBL/GenBank/DDBJ databases">
        <title>Genetic Globetrotter - A new plasmid hitch-hiking vast phylogenetic and geographic distances.</title>
        <authorList>
            <person name="Vollmers J."/>
            <person name="Petersen J."/>
        </authorList>
    </citation>
    <scope>NUCLEOTIDE SEQUENCE [LARGE SCALE GENOMIC DNA]</scope>
    <source>
        <strain evidence="3 4">DSM 26383</strain>
    </source>
</reference>
<evidence type="ECO:0000256" key="2">
    <source>
        <dbReference type="SAM" id="MobiDB-lite"/>
    </source>
</evidence>
<feature type="coiled-coil region" evidence="1">
    <location>
        <begin position="204"/>
        <end position="231"/>
    </location>
</feature>
<feature type="region of interest" description="Disordered" evidence="2">
    <location>
        <begin position="462"/>
        <end position="485"/>
    </location>
</feature>
<evidence type="ECO:0000313" key="4">
    <source>
        <dbReference type="Proteomes" id="UP000325785"/>
    </source>
</evidence>
<dbReference type="OrthoDB" id="8448547at2"/>
<proteinExistence type="predicted"/>
<evidence type="ECO:0000313" key="3">
    <source>
        <dbReference type="EMBL" id="QEW26739.1"/>
    </source>
</evidence>
<keyword evidence="1" id="KW-0175">Coiled coil</keyword>
<feature type="coiled-coil region" evidence="1">
    <location>
        <begin position="358"/>
        <end position="388"/>
    </location>
</feature>
<organism evidence="3 4">
    <name type="scientific">Roseovarius indicus</name>
    <dbReference type="NCBI Taxonomy" id="540747"/>
    <lineage>
        <taxon>Bacteria</taxon>
        <taxon>Pseudomonadati</taxon>
        <taxon>Pseudomonadota</taxon>
        <taxon>Alphaproteobacteria</taxon>
        <taxon>Rhodobacterales</taxon>
        <taxon>Roseobacteraceae</taxon>
        <taxon>Roseovarius</taxon>
    </lineage>
</organism>
<protein>
    <submittedName>
        <fullName evidence="3">ATPase involved in DNA repair</fullName>
    </submittedName>
</protein>
<dbReference type="KEGG" id="rid:RIdsm_02541"/>